<gene>
    <name evidence="2" type="ORF">PANT111_90142</name>
</gene>
<feature type="compositionally biased region" description="Basic and acidic residues" evidence="1">
    <location>
        <begin position="13"/>
        <end position="28"/>
    </location>
</feature>
<feature type="region of interest" description="Disordered" evidence="1">
    <location>
        <begin position="1"/>
        <end position="28"/>
    </location>
</feature>
<evidence type="ECO:0008006" key="4">
    <source>
        <dbReference type="Google" id="ProtNLM"/>
    </source>
</evidence>
<proteinExistence type="predicted"/>
<protein>
    <recommendedName>
        <fullName evidence="4">Transposase</fullName>
    </recommendedName>
</protein>
<sequence length="28" mass="3150">MPDEDCLLPLPANRDKTAETTRDFDNAT</sequence>
<evidence type="ECO:0000256" key="1">
    <source>
        <dbReference type="SAM" id="MobiDB-lite"/>
    </source>
</evidence>
<dbReference type="AlphaFoldDB" id="A0AAX3JDF8"/>
<dbReference type="EMBL" id="CABWMH010000056">
    <property type="protein sequence ID" value="VXC67552.1"/>
    <property type="molecule type" value="Genomic_DNA"/>
</dbReference>
<organism evidence="2 3">
    <name type="scientific">Pantoea brenneri</name>
    <dbReference type="NCBI Taxonomy" id="472694"/>
    <lineage>
        <taxon>Bacteria</taxon>
        <taxon>Pseudomonadati</taxon>
        <taxon>Pseudomonadota</taxon>
        <taxon>Gammaproteobacteria</taxon>
        <taxon>Enterobacterales</taxon>
        <taxon>Erwiniaceae</taxon>
        <taxon>Pantoea</taxon>
    </lineage>
</organism>
<reference evidence="2 3" key="1">
    <citation type="submission" date="2019-10" db="EMBL/GenBank/DDBJ databases">
        <authorList>
            <person name="Karimi E."/>
        </authorList>
    </citation>
    <scope>NUCLEOTIDE SEQUENCE [LARGE SCALE GENOMIC DNA]</scope>
    <source>
        <strain evidence="2">Pantoea sp. 111</strain>
    </source>
</reference>
<evidence type="ECO:0000313" key="2">
    <source>
        <dbReference type="EMBL" id="VXC67552.1"/>
    </source>
</evidence>
<dbReference type="Proteomes" id="UP000433737">
    <property type="component" value="Unassembled WGS sequence"/>
</dbReference>
<comment type="caution">
    <text evidence="2">The sequence shown here is derived from an EMBL/GenBank/DDBJ whole genome shotgun (WGS) entry which is preliminary data.</text>
</comment>
<evidence type="ECO:0000313" key="3">
    <source>
        <dbReference type="Proteomes" id="UP000433737"/>
    </source>
</evidence>
<accession>A0AAX3JDF8</accession>
<name>A0AAX3JDF8_9GAMM</name>